<reference evidence="1" key="1">
    <citation type="submission" date="2021-03" db="EMBL/GenBank/DDBJ databases">
        <title>Evolutionary priming and transition to the ectomycorrhizal habit in an iconic lineage of mushroom-forming fungi: is preadaptation a requirement?</title>
        <authorList>
            <consortium name="DOE Joint Genome Institute"/>
            <person name="Looney B.P."/>
            <person name="Miyauchi S."/>
            <person name="Morin E."/>
            <person name="Drula E."/>
            <person name="Courty P.E."/>
            <person name="Chicoki N."/>
            <person name="Fauchery L."/>
            <person name="Kohler A."/>
            <person name="Kuo A."/>
            <person name="LaButti K."/>
            <person name="Pangilinan J."/>
            <person name="Lipzen A."/>
            <person name="Riley R."/>
            <person name="Andreopoulos W."/>
            <person name="He G."/>
            <person name="Johnson J."/>
            <person name="Barry K.W."/>
            <person name="Grigoriev I.V."/>
            <person name="Nagy L."/>
            <person name="Hibbett D."/>
            <person name="Henrissat B."/>
            <person name="Matheny P.B."/>
            <person name="Labbe J."/>
            <person name="Martin A.F."/>
        </authorList>
    </citation>
    <scope>NUCLEOTIDE SEQUENCE</scope>
    <source>
        <strain evidence="1">BPL698</strain>
    </source>
</reference>
<dbReference type="EMBL" id="JAGFNK010000441">
    <property type="protein sequence ID" value="KAI9450285.1"/>
    <property type="molecule type" value="Genomic_DNA"/>
</dbReference>
<dbReference type="Proteomes" id="UP001207468">
    <property type="component" value="Unassembled WGS sequence"/>
</dbReference>
<gene>
    <name evidence="1" type="ORF">F5148DRAFT_600365</name>
</gene>
<protein>
    <submittedName>
        <fullName evidence="1">Uncharacterized protein</fullName>
    </submittedName>
</protein>
<evidence type="ECO:0000313" key="1">
    <source>
        <dbReference type="EMBL" id="KAI9450285.1"/>
    </source>
</evidence>
<organism evidence="1 2">
    <name type="scientific">Russula earlei</name>
    <dbReference type="NCBI Taxonomy" id="71964"/>
    <lineage>
        <taxon>Eukaryota</taxon>
        <taxon>Fungi</taxon>
        <taxon>Dikarya</taxon>
        <taxon>Basidiomycota</taxon>
        <taxon>Agaricomycotina</taxon>
        <taxon>Agaricomycetes</taxon>
        <taxon>Russulales</taxon>
        <taxon>Russulaceae</taxon>
        <taxon>Russula</taxon>
    </lineage>
</organism>
<keyword evidence="2" id="KW-1185">Reference proteome</keyword>
<accession>A0ACC0TWV4</accession>
<comment type="caution">
    <text evidence="1">The sequence shown here is derived from an EMBL/GenBank/DDBJ whole genome shotgun (WGS) entry which is preliminary data.</text>
</comment>
<name>A0ACC0TWV4_9AGAM</name>
<proteinExistence type="predicted"/>
<evidence type="ECO:0000313" key="2">
    <source>
        <dbReference type="Proteomes" id="UP001207468"/>
    </source>
</evidence>
<sequence length="191" mass="21343">MMLDWPVMVRDRDISMQADLRSIHQYSDNVTTQHARRLGSSRQEFERHRPRPGGGTRTPGSSSAKAQRVCALLPLGAAGSIRARSPWPPFEHARMGGGWGSSFMMTACVFFFFFFFFFLFSEFGAEAETRTGNWNVHVEPKKASPLYERRGIHALSRRSTRTRGSPREGAWAGAEGGFPPALDLDMTTIGT</sequence>